<reference evidence="2" key="1">
    <citation type="submission" date="2021-02" db="EMBL/GenBank/DDBJ databases">
        <authorList>
            <person name="Nowell W R."/>
        </authorList>
    </citation>
    <scope>NUCLEOTIDE SEQUENCE</scope>
</reference>
<evidence type="ECO:0000256" key="1">
    <source>
        <dbReference type="SAM" id="SignalP"/>
    </source>
</evidence>
<evidence type="ECO:0000313" key="2">
    <source>
        <dbReference type="EMBL" id="CAF1263027.1"/>
    </source>
</evidence>
<protein>
    <submittedName>
        <fullName evidence="2">Uncharacterized protein</fullName>
    </submittedName>
</protein>
<sequence>MHLRISLTMFVILYRLNQLCQQFFNNPKCTYYLEKKCFAKRCTVPCQNSNCTMFGTDHFGQLCRRRRRGNGTNDIKSNKSKESRIGG</sequence>
<comment type="caution">
    <text evidence="2">The sequence shown here is derived from an EMBL/GenBank/DDBJ whole genome shotgun (WGS) entry which is preliminary data.</text>
</comment>
<evidence type="ECO:0000313" key="5">
    <source>
        <dbReference type="Proteomes" id="UP000663877"/>
    </source>
</evidence>
<dbReference type="EMBL" id="CAJNOI010000383">
    <property type="protein sequence ID" value="CAF1263027.1"/>
    <property type="molecule type" value="Genomic_DNA"/>
</dbReference>
<organism evidence="2 5">
    <name type="scientific">Adineta steineri</name>
    <dbReference type="NCBI Taxonomy" id="433720"/>
    <lineage>
        <taxon>Eukaryota</taxon>
        <taxon>Metazoa</taxon>
        <taxon>Spiralia</taxon>
        <taxon>Gnathifera</taxon>
        <taxon>Rotifera</taxon>
        <taxon>Eurotatoria</taxon>
        <taxon>Bdelloidea</taxon>
        <taxon>Adinetida</taxon>
        <taxon>Adinetidae</taxon>
        <taxon>Adineta</taxon>
    </lineage>
</organism>
<gene>
    <name evidence="2" type="ORF">BJG266_LOCUS30228</name>
    <name evidence="3" type="ORF">QVE165_LOCUS47132</name>
</gene>
<name>A0A815AUS6_9BILA</name>
<feature type="signal peptide" evidence="1">
    <location>
        <begin position="1"/>
        <end position="21"/>
    </location>
</feature>
<dbReference type="AlphaFoldDB" id="A0A815AUS6"/>
<keyword evidence="1" id="KW-0732">Signal</keyword>
<evidence type="ECO:0000313" key="4">
    <source>
        <dbReference type="Proteomes" id="UP000663832"/>
    </source>
</evidence>
<dbReference type="EMBL" id="CAJNOM010000729">
    <property type="protein sequence ID" value="CAF1551603.1"/>
    <property type="molecule type" value="Genomic_DNA"/>
</dbReference>
<accession>A0A815AUS6</accession>
<dbReference type="Proteomes" id="UP000663832">
    <property type="component" value="Unassembled WGS sequence"/>
</dbReference>
<feature type="chain" id="PRO_5035604491" evidence="1">
    <location>
        <begin position="22"/>
        <end position="87"/>
    </location>
</feature>
<keyword evidence="4" id="KW-1185">Reference proteome</keyword>
<dbReference type="Proteomes" id="UP000663877">
    <property type="component" value="Unassembled WGS sequence"/>
</dbReference>
<proteinExistence type="predicted"/>
<evidence type="ECO:0000313" key="3">
    <source>
        <dbReference type="EMBL" id="CAF1551603.1"/>
    </source>
</evidence>